<sequence length="46" mass="4833">MTQAPVGADQAGTPDASEKREDSAGHSPPRIAADQPARLVYITSIR</sequence>
<evidence type="ECO:0000256" key="1">
    <source>
        <dbReference type="SAM" id="MobiDB-lite"/>
    </source>
</evidence>
<accession>A0ABW0V482</accession>
<protein>
    <submittedName>
        <fullName evidence="2">Uncharacterized protein</fullName>
    </submittedName>
</protein>
<dbReference type="Proteomes" id="UP001596154">
    <property type="component" value="Unassembled WGS sequence"/>
</dbReference>
<gene>
    <name evidence="2" type="ORF">ACFPZJ_37625</name>
</gene>
<dbReference type="RefSeq" id="WP_381031283.1">
    <property type="nucleotide sequence ID" value="NZ_JBHSNY010000020.1"/>
</dbReference>
<name>A0ABW0V482_9ACTN</name>
<comment type="caution">
    <text evidence="2">The sequence shown here is derived from an EMBL/GenBank/DDBJ whole genome shotgun (WGS) entry which is preliminary data.</text>
</comment>
<feature type="region of interest" description="Disordered" evidence="1">
    <location>
        <begin position="1"/>
        <end position="38"/>
    </location>
</feature>
<proteinExistence type="predicted"/>
<evidence type="ECO:0000313" key="2">
    <source>
        <dbReference type="EMBL" id="MFC5639356.1"/>
    </source>
</evidence>
<dbReference type="EMBL" id="JBHSNY010000020">
    <property type="protein sequence ID" value="MFC5639356.1"/>
    <property type="molecule type" value="Genomic_DNA"/>
</dbReference>
<keyword evidence="3" id="KW-1185">Reference proteome</keyword>
<organism evidence="2 3">
    <name type="scientific">Streptomyces bullii</name>
    <dbReference type="NCBI Taxonomy" id="349910"/>
    <lineage>
        <taxon>Bacteria</taxon>
        <taxon>Bacillati</taxon>
        <taxon>Actinomycetota</taxon>
        <taxon>Actinomycetes</taxon>
        <taxon>Kitasatosporales</taxon>
        <taxon>Streptomycetaceae</taxon>
        <taxon>Streptomyces</taxon>
    </lineage>
</organism>
<reference evidence="3" key="1">
    <citation type="journal article" date="2019" name="Int. J. Syst. Evol. Microbiol.">
        <title>The Global Catalogue of Microorganisms (GCM) 10K type strain sequencing project: providing services to taxonomists for standard genome sequencing and annotation.</title>
        <authorList>
            <consortium name="The Broad Institute Genomics Platform"/>
            <consortium name="The Broad Institute Genome Sequencing Center for Infectious Disease"/>
            <person name="Wu L."/>
            <person name="Ma J."/>
        </authorList>
    </citation>
    <scope>NUCLEOTIDE SEQUENCE [LARGE SCALE GENOMIC DNA]</scope>
    <source>
        <strain evidence="3">CGMCC 4.7248</strain>
    </source>
</reference>
<evidence type="ECO:0000313" key="3">
    <source>
        <dbReference type="Proteomes" id="UP001596154"/>
    </source>
</evidence>